<gene>
    <name evidence="2" type="ORF">PssvBMR5_gp59</name>
</gene>
<dbReference type="EMBL" id="MT104468">
    <property type="protein sequence ID" value="QJD54827.1"/>
    <property type="molecule type" value="Genomic_DNA"/>
</dbReference>
<sequence length="72" mass="8081">MRVHRRLKVLSSSERVSDPDHVQPSPWPYHSSGPGEYCREIPCLLLSSCAQCSQVGPGCQHFFQSFFTSVSL</sequence>
<accession>A0A6M3TCT0</accession>
<protein>
    <submittedName>
        <fullName evidence="2">Uncharacterized protein</fullName>
    </submittedName>
</protein>
<keyword evidence="3" id="KW-1185">Reference proteome</keyword>
<feature type="region of interest" description="Disordered" evidence="1">
    <location>
        <begin position="1"/>
        <end position="25"/>
    </location>
</feature>
<proteinExistence type="predicted"/>
<evidence type="ECO:0000313" key="3">
    <source>
        <dbReference type="Proteomes" id="UP000501738"/>
    </source>
</evidence>
<name>A0A6M3TCT0_9CAUD</name>
<reference evidence="2 3" key="1">
    <citation type="journal article" date="2020" name="Microb. Biotechnol.">
        <title>Phage biocontrol to combat Pseudomonas syringae pathogens causing disease in cherry.</title>
        <authorList>
            <person name="Rabiey M."/>
            <person name="Roy S.R."/>
            <person name="Holtappels D."/>
            <person name="Franceschetti L."/>
            <person name="Quilty B.J."/>
            <person name="Creeth R."/>
            <person name="Sundin G.W."/>
            <person name="Wagemans J."/>
            <person name="Lavigne R."/>
            <person name="Jackson R.W."/>
        </authorList>
    </citation>
    <scope>NUCLEOTIDE SEQUENCE [LARGE SCALE GENOMIC DNA]</scope>
</reference>
<evidence type="ECO:0000313" key="2">
    <source>
        <dbReference type="EMBL" id="QJD54827.1"/>
    </source>
</evidence>
<dbReference type="Proteomes" id="UP000501738">
    <property type="component" value="Segment"/>
</dbReference>
<organism evidence="2 3">
    <name type="scientific">Pseudomonas phage MR5</name>
    <dbReference type="NCBI Taxonomy" id="2711172"/>
    <lineage>
        <taxon>Viruses</taxon>
        <taxon>Duplodnaviria</taxon>
        <taxon>Heunggongvirae</taxon>
        <taxon>Uroviricota</taxon>
        <taxon>Caudoviricetes</taxon>
        <taxon>Autographivirales</taxon>
        <taxon>Autoscriptoviridae</taxon>
        <taxon>Krylovirinae</taxon>
        <taxon>Mojovirus</taxon>
        <taxon>Mojovirus MR5</taxon>
    </lineage>
</organism>
<evidence type="ECO:0000256" key="1">
    <source>
        <dbReference type="SAM" id="MobiDB-lite"/>
    </source>
</evidence>